<dbReference type="Pfam" id="PF02517">
    <property type="entry name" value="Rce1-like"/>
    <property type="match status" value="1"/>
</dbReference>
<comment type="caution">
    <text evidence="3">The sequence shown here is derived from an EMBL/GenBank/DDBJ whole genome shotgun (WGS) entry which is preliminary data.</text>
</comment>
<feature type="transmembrane region" description="Helical" evidence="1">
    <location>
        <begin position="55"/>
        <end position="73"/>
    </location>
</feature>
<evidence type="ECO:0000256" key="1">
    <source>
        <dbReference type="SAM" id="Phobius"/>
    </source>
</evidence>
<keyword evidence="1" id="KW-1133">Transmembrane helix</keyword>
<keyword evidence="1" id="KW-0472">Membrane</keyword>
<dbReference type="EMBL" id="LXQD01000340">
    <property type="protein sequence ID" value="RCJ19437.1"/>
    <property type="molecule type" value="Genomic_DNA"/>
</dbReference>
<evidence type="ECO:0000259" key="2">
    <source>
        <dbReference type="Pfam" id="PF02517"/>
    </source>
</evidence>
<feature type="transmembrane region" description="Helical" evidence="1">
    <location>
        <begin position="85"/>
        <end position="105"/>
    </location>
</feature>
<reference evidence="3" key="1">
    <citation type="submission" date="2016-04" db="EMBL/GenBank/DDBJ databases">
        <authorList>
            <person name="Tabuchi Yagui T.R."/>
        </authorList>
    </citation>
    <scope>NUCLEOTIDE SEQUENCE [LARGE SCALE GENOMIC DNA]</scope>
    <source>
        <strain evidence="3">NIES-26</strain>
    </source>
</reference>
<dbReference type="GO" id="GO:0080120">
    <property type="term" value="P:CAAX-box protein maturation"/>
    <property type="evidence" value="ECO:0007669"/>
    <property type="project" value="UniProtKB-ARBA"/>
</dbReference>
<dbReference type="Proteomes" id="UP000252107">
    <property type="component" value="Unassembled WGS sequence"/>
</dbReference>
<protein>
    <submittedName>
        <fullName evidence="3">Abortive phage infection protein</fullName>
    </submittedName>
</protein>
<organism evidence="3 4">
    <name type="scientific">Nostoc minutum NIES-26</name>
    <dbReference type="NCBI Taxonomy" id="1844469"/>
    <lineage>
        <taxon>Bacteria</taxon>
        <taxon>Bacillati</taxon>
        <taxon>Cyanobacteriota</taxon>
        <taxon>Cyanophyceae</taxon>
        <taxon>Nostocales</taxon>
        <taxon>Nostocaceae</taxon>
        <taxon>Nostoc</taxon>
    </lineage>
</organism>
<feature type="transmembrane region" description="Helical" evidence="1">
    <location>
        <begin position="20"/>
        <end position="40"/>
    </location>
</feature>
<keyword evidence="4" id="KW-1185">Reference proteome</keyword>
<dbReference type="AlphaFoldDB" id="A0A367Q5K4"/>
<keyword evidence="1" id="KW-0812">Transmembrane</keyword>
<evidence type="ECO:0000313" key="4">
    <source>
        <dbReference type="Proteomes" id="UP000252107"/>
    </source>
</evidence>
<gene>
    <name evidence="3" type="ORF">A6770_31870</name>
</gene>
<evidence type="ECO:0000313" key="3">
    <source>
        <dbReference type="EMBL" id="RCJ19437.1"/>
    </source>
</evidence>
<dbReference type="InterPro" id="IPR003675">
    <property type="entry name" value="Rce1/LyrA-like_dom"/>
</dbReference>
<name>A0A367Q5K4_9NOSO</name>
<feature type="transmembrane region" description="Helical" evidence="1">
    <location>
        <begin position="117"/>
        <end position="139"/>
    </location>
</feature>
<sequence>MVEQQKHEPEIPYLTRIQVLVAMGATAIILWIVAKLWLHFGNVSLFKWYWDQRDLLLGLTLGLTITALSGLAYRFCPPYRKSADYYLEVVLSPLALPDLIWLGLLPGLSEELLFRGVMLPALGLDHVAVIVSSLCFGVLHLSGSQQWPYVIWATIIGLILGYSALISGNLLVPIVAHIITNWISSYMWKMWQLSGMKN</sequence>
<feature type="domain" description="CAAX prenyl protease 2/Lysostaphin resistance protein A-like" evidence="2">
    <location>
        <begin position="95"/>
        <end position="183"/>
    </location>
</feature>
<dbReference type="PANTHER" id="PTHR43592:SF7">
    <property type="entry name" value="CAAX AMINO TERMINAL PROTEASE FAMILY PROTEIN"/>
    <property type="match status" value="1"/>
</dbReference>
<dbReference type="GO" id="GO:0004175">
    <property type="term" value="F:endopeptidase activity"/>
    <property type="evidence" value="ECO:0007669"/>
    <property type="project" value="UniProtKB-ARBA"/>
</dbReference>
<accession>A0A367Q5K4</accession>
<proteinExistence type="predicted"/>
<dbReference type="PANTHER" id="PTHR43592">
    <property type="entry name" value="CAAX AMINO TERMINAL PROTEASE"/>
    <property type="match status" value="1"/>
</dbReference>